<dbReference type="GO" id="GO:0008233">
    <property type="term" value="F:peptidase activity"/>
    <property type="evidence" value="ECO:0007669"/>
    <property type="project" value="UniProtKB-KW"/>
</dbReference>
<dbReference type="STRING" id="1262450.S3CLT5"/>
<dbReference type="InterPro" id="IPR003593">
    <property type="entry name" value="AAA+_ATPase"/>
</dbReference>
<dbReference type="GO" id="GO:0005524">
    <property type="term" value="F:ATP binding"/>
    <property type="evidence" value="ECO:0007669"/>
    <property type="project" value="UniProtKB-KW"/>
</dbReference>
<dbReference type="VEuPathDB" id="FungiDB:F503_08129"/>
<dbReference type="SUPFAM" id="SSF52540">
    <property type="entry name" value="P-loop containing nucleoside triphosphate hydrolases"/>
    <property type="match status" value="1"/>
</dbReference>
<dbReference type="InterPro" id="IPR019489">
    <property type="entry name" value="Clp_ATPase_C"/>
</dbReference>
<dbReference type="PANTHER" id="PTHR48102:SF7">
    <property type="entry name" value="ATP-DEPENDENT CLP PROTEASE ATP-BINDING SUBUNIT CLPX-LIKE, MITOCHONDRIAL"/>
    <property type="match status" value="1"/>
</dbReference>
<organism evidence="6 7">
    <name type="scientific">Ophiostoma piceae (strain UAMH 11346)</name>
    <name type="common">Sap stain fungus</name>
    <dbReference type="NCBI Taxonomy" id="1262450"/>
    <lineage>
        <taxon>Eukaryota</taxon>
        <taxon>Fungi</taxon>
        <taxon>Dikarya</taxon>
        <taxon>Ascomycota</taxon>
        <taxon>Pezizomycotina</taxon>
        <taxon>Sordariomycetes</taxon>
        <taxon>Sordariomycetidae</taxon>
        <taxon>Ophiostomatales</taxon>
        <taxon>Ophiostomataceae</taxon>
        <taxon>Ophiostoma</taxon>
    </lineage>
</organism>
<dbReference type="InterPro" id="IPR003959">
    <property type="entry name" value="ATPase_AAA_core"/>
</dbReference>
<keyword evidence="6" id="KW-0378">Hydrolase</keyword>
<proteinExistence type="predicted"/>
<feature type="region of interest" description="Disordered" evidence="3">
    <location>
        <begin position="588"/>
        <end position="621"/>
    </location>
</feature>
<sequence>MASVAKAQSAVLLGAPWSAPRHAACRAGPTQLRLLLHAPQIRHLSTTRTALAAHRRAQDLTSGFSSIYDPLEEGGRGPMFSKAKFGVPQFYPRDLKKRVDDYVIGQDRAKKTICSTIFNHYQRLRRKYHHEDSDRLLREKLQRQRFAKDRDLHERNRQHSNSNSTGFDDDYNEEDMAYKQPDPSESFYRPEDTSIPQHVKIDKSNILLIGPTGVGKTYILETLSKKLNVPFTISDCNSFTQAGYIGQDVEACIERLLIEANYDVQAAEYGIIVLDEFDKIARRETSHGRDVGGEGVQQALLKLVEGTRVTVNVKDTRSASPSSTSSSSTLSSSRSANPITSTYGSPSTPSGGSSGSLPTQTSAPSGKADQYTVDTSNILFVFTGAFVGLDSHILRRVARPSMGFGSEIRSGKNSSMSGSKAVLPLSAYAHLPHQPFVDTNAKPGTGAVGFTPLDLATPVDLQAFGFIPELIGRVHNVCALSPLSLDELYRILTEPRNCMVQQYTSLFETYPSRLRFTQRALYAIAERAEKNETGARGLKMEMERVLAEPMFDAPTAYVLITEGCVRGTEKAGYWGKDGRFEIERRIQEEDHGLHGQEMAPAEKAGRAASFEQLRQAGQSGA</sequence>
<dbReference type="InterPro" id="IPR027417">
    <property type="entry name" value="P-loop_NTPase"/>
</dbReference>
<feature type="compositionally biased region" description="Basic and acidic residues" evidence="3">
    <location>
        <begin position="147"/>
        <end position="157"/>
    </location>
</feature>
<protein>
    <submittedName>
        <fullName evidence="6">Atp-dependent clp protease</fullName>
    </submittedName>
</protein>
<feature type="domain" description="Clp ATPase C-terminal" evidence="5">
    <location>
        <begin position="483"/>
        <end position="565"/>
    </location>
</feature>
<dbReference type="Gene3D" id="1.10.8.60">
    <property type="match status" value="1"/>
</dbReference>
<dbReference type="SMART" id="SM01086">
    <property type="entry name" value="ClpB_D2-small"/>
    <property type="match status" value="1"/>
</dbReference>
<dbReference type="SMART" id="SM00382">
    <property type="entry name" value="AAA"/>
    <property type="match status" value="1"/>
</dbReference>
<keyword evidence="1" id="KW-0547">Nucleotide-binding</keyword>
<dbReference type="AlphaFoldDB" id="S3CLT5"/>
<evidence type="ECO:0000259" key="4">
    <source>
        <dbReference type="SMART" id="SM00382"/>
    </source>
</evidence>
<gene>
    <name evidence="6" type="ORF">F503_08129</name>
</gene>
<dbReference type="InterPro" id="IPR050052">
    <property type="entry name" value="ATP-dep_Clp_protease_ClpX"/>
</dbReference>
<dbReference type="OMA" id="HRSDFTN"/>
<dbReference type="eggNOG" id="KOG0745">
    <property type="taxonomic scope" value="Eukaryota"/>
</dbReference>
<evidence type="ECO:0000256" key="2">
    <source>
        <dbReference type="ARBA" id="ARBA00022840"/>
    </source>
</evidence>
<reference evidence="6 7" key="1">
    <citation type="journal article" date="2013" name="BMC Genomics">
        <title>The genome and transcriptome of the pine saprophyte Ophiostoma piceae, and a comparison with the bark beetle-associated pine pathogen Grosmannia clavigera.</title>
        <authorList>
            <person name="Haridas S."/>
            <person name="Wang Y."/>
            <person name="Lim L."/>
            <person name="Massoumi Alamouti S."/>
            <person name="Jackman S."/>
            <person name="Docking R."/>
            <person name="Robertson G."/>
            <person name="Birol I."/>
            <person name="Bohlmann J."/>
            <person name="Breuil C."/>
        </authorList>
    </citation>
    <scope>NUCLEOTIDE SEQUENCE [LARGE SCALE GENOMIC DNA]</scope>
    <source>
        <strain evidence="6 7">UAMH 11346</strain>
    </source>
</reference>
<dbReference type="PANTHER" id="PTHR48102">
    <property type="entry name" value="ATP-DEPENDENT CLP PROTEASE ATP-BINDING SUBUNIT CLPX-LIKE, MITOCHONDRIAL-RELATED"/>
    <property type="match status" value="1"/>
</dbReference>
<evidence type="ECO:0000313" key="6">
    <source>
        <dbReference type="EMBL" id="EPE07478.1"/>
    </source>
</evidence>
<dbReference type="GO" id="GO:0005759">
    <property type="term" value="C:mitochondrial matrix"/>
    <property type="evidence" value="ECO:0007669"/>
    <property type="project" value="TreeGrafter"/>
</dbReference>
<feature type="domain" description="AAA+ ATPase" evidence="4">
    <location>
        <begin position="202"/>
        <end position="409"/>
    </location>
</feature>
<dbReference type="Gene3D" id="3.40.50.300">
    <property type="entry name" value="P-loop containing nucleotide triphosphate hydrolases"/>
    <property type="match status" value="1"/>
</dbReference>
<feature type="compositionally biased region" description="Low complexity" evidence="3">
    <location>
        <begin position="318"/>
        <end position="362"/>
    </location>
</feature>
<evidence type="ECO:0000259" key="5">
    <source>
        <dbReference type="SMART" id="SM01086"/>
    </source>
</evidence>
<dbReference type="GO" id="GO:0051603">
    <property type="term" value="P:proteolysis involved in protein catabolic process"/>
    <property type="evidence" value="ECO:0007669"/>
    <property type="project" value="TreeGrafter"/>
</dbReference>
<evidence type="ECO:0000256" key="1">
    <source>
        <dbReference type="ARBA" id="ARBA00022741"/>
    </source>
</evidence>
<evidence type="ECO:0000256" key="3">
    <source>
        <dbReference type="SAM" id="MobiDB-lite"/>
    </source>
</evidence>
<dbReference type="Pfam" id="PF07724">
    <property type="entry name" value="AAA_2"/>
    <property type="match status" value="1"/>
</dbReference>
<evidence type="ECO:0000313" key="7">
    <source>
        <dbReference type="Proteomes" id="UP000016923"/>
    </source>
</evidence>
<dbReference type="Pfam" id="PF10431">
    <property type="entry name" value="ClpB_D2-small"/>
    <property type="match status" value="1"/>
</dbReference>
<dbReference type="Proteomes" id="UP000016923">
    <property type="component" value="Unassembled WGS sequence"/>
</dbReference>
<dbReference type="EMBL" id="KE148151">
    <property type="protein sequence ID" value="EPE07478.1"/>
    <property type="molecule type" value="Genomic_DNA"/>
</dbReference>
<dbReference type="OrthoDB" id="1721884at2759"/>
<feature type="region of interest" description="Disordered" evidence="3">
    <location>
        <begin position="312"/>
        <end position="368"/>
    </location>
</feature>
<accession>S3CLT5</accession>
<name>S3CLT5_OPHP1</name>
<keyword evidence="2" id="KW-0067">ATP-binding</keyword>
<dbReference type="HOGENOM" id="CLU_014218_1_1_1"/>
<dbReference type="GO" id="GO:0016887">
    <property type="term" value="F:ATP hydrolysis activity"/>
    <property type="evidence" value="ECO:0007669"/>
    <property type="project" value="InterPro"/>
</dbReference>
<feature type="region of interest" description="Disordered" evidence="3">
    <location>
        <begin position="147"/>
        <end position="192"/>
    </location>
</feature>
<keyword evidence="6" id="KW-0645">Protease</keyword>
<keyword evidence="7" id="KW-1185">Reference proteome</keyword>